<reference evidence="3" key="1">
    <citation type="submission" date="2014-11" db="EMBL/GenBank/DDBJ databases">
        <authorList>
            <person name="Geib S."/>
        </authorList>
    </citation>
    <scope>NUCLEOTIDE SEQUENCE</scope>
</reference>
<feature type="region of interest" description="Disordered" evidence="2">
    <location>
        <begin position="461"/>
        <end position="520"/>
    </location>
</feature>
<feature type="region of interest" description="Disordered" evidence="2">
    <location>
        <begin position="108"/>
        <end position="159"/>
    </location>
</feature>
<dbReference type="InterPro" id="IPR009057">
    <property type="entry name" value="Homeodomain-like_sf"/>
</dbReference>
<organism evidence="3">
    <name type="scientific">Zeugodacus cucurbitae</name>
    <name type="common">Melon fruit fly</name>
    <name type="synonym">Bactrocera cucurbitae</name>
    <dbReference type="NCBI Taxonomy" id="28588"/>
    <lineage>
        <taxon>Eukaryota</taxon>
        <taxon>Metazoa</taxon>
        <taxon>Ecdysozoa</taxon>
        <taxon>Arthropoda</taxon>
        <taxon>Hexapoda</taxon>
        <taxon>Insecta</taxon>
        <taxon>Pterygota</taxon>
        <taxon>Neoptera</taxon>
        <taxon>Endopterygota</taxon>
        <taxon>Diptera</taxon>
        <taxon>Brachycera</taxon>
        <taxon>Muscomorpha</taxon>
        <taxon>Tephritoidea</taxon>
        <taxon>Tephritidae</taxon>
        <taxon>Zeugodacus</taxon>
        <taxon>Zeugodacus</taxon>
    </lineage>
</organism>
<dbReference type="EMBL" id="GBXI01005980">
    <property type="protein sequence ID" value="JAD08312.1"/>
    <property type="molecule type" value="Transcribed_RNA"/>
</dbReference>
<feature type="compositionally biased region" description="Basic and acidic residues" evidence="2">
    <location>
        <begin position="336"/>
        <end position="348"/>
    </location>
</feature>
<dbReference type="AlphaFoldDB" id="A0A0A1XBJ2"/>
<reference evidence="3" key="2">
    <citation type="journal article" date="2015" name="Gigascience">
        <title>Reconstructing a comprehensive transcriptome assembly of a white-pupal translocated strain of the pest fruit fly Bactrocera cucurbitae.</title>
        <authorList>
            <person name="Sim S.B."/>
            <person name="Calla B."/>
            <person name="Hall B."/>
            <person name="DeRego T."/>
            <person name="Geib S.M."/>
        </authorList>
    </citation>
    <scope>NUCLEOTIDE SEQUENCE</scope>
</reference>
<name>A0A0A1XBJ2_ZEUCU</name>
<dbReference type="Pfam" id="PF13565">
    <property type="entry name" value="HTH_32"/>
    <property type="match status" value="1"/>
</dbReference>
<proteinExistence type="predicted"/>
<gene>
    <name evidence="3" type="primary">DDIT3</name>
    <name evidence="3" type="ORF">g.23946</name>
</gene>
<dbReference type="SUPFAM" id="SSF46689">
    <property type="entry name" value="Homeodomain-like"/>
    <property type="match status" value="1"/>
</dbReference>
<sequence length="580" mass="66065">MPGKRVTLEMAQQLYYNYKLGKNIKELSEMFSVSQKTVYNVINRAENEGRLEAKRGTGPKPKISDTTQRLMARKLDQNPTISIRALMRELNEERNMHLSHETVRQAMRRHESASKSANEQMPAEKLSNTDAKKTLSSEQTKEFIHNQNKPTRYERERAELKNKPRKVLNLEERVLAIRLYHQKPVYQRVASVFKCSWEQIRNVIANRDDILQHYGESQTVTSQDTPEIARNKKINFLGNVTYEFVRRAHYHRSVTLNDVALRQRALKLRDILQIEQFHPNKAWLADFKKVYNVEWDNLDALIICGVPPRSLDNKDLIEYCTRMVAKAKSLIDKLPKSQARKEGSKRYDEDDSEDEWAASSGGDGGGDGSEVSFDDKGSDTMSVQLDDDVPVVNEIDDFTGMYLEPADNDEEDFNGFATAGPTDIYGTEETEKYDFTHTTVSNDAASPTLITTEPILVSEVQIKEERRSRSRSRSPPLLSPLNVTSGISTNATTVGGGGGVKRKHSETTTPKPVDDVESNNKRFKSDTVVTYTEALHNLCTLEEYATQEEDFEAINLLMQLARVLEKRAKRGTARRRMFSA</sequence>
<evidence type="ECO:0000256" key="2">
    <source>
        <dbReference type="SAM" id="MobiDB-lite"/>
    </source>
</evidence>
<dbReference type="GO" id="GO:0005634">
    <property type="term" value="C:nucleus"/>
    <property type="evidence" value="ECO:0007669"/>
    <property type="project" value="UniProtKB-SubCell"/>
</dbReference>
<feature type="compositionally biased region" description="Polar residues" evidence="2">
    <location>
        <begin position="482"/>
        <end position="491"/>
    </location>
</feature>
<feature type="region of interest" description="Disordered" evidence="2">
    <location>
        <begin position="336"/>
        <end position="386"/>
    </location>
</feature>
<accession>A0A0A1XBJ2</accession>
<feature type="compositionally biased region" description="Basic and acidic residues" evidence="2">
    <location>
        <begin position="130"/>
        <end position="144"/>
    </location>
</feature>
<comment type="subcellular location">
    <subcellularLocation>
        <location evidence="1">Nucleus</location>
    </subcellularLocation>
</comment>
<evidence type="ECO:0000256" key="1">
    <source>
        <dbReference type="ARBA" id="ARBA00004123"/>
    </source>
</evidence>
<protein>
    <submittedName>
        <fullName evidence="3">DNA damage-inducible transcript 3 protein</fullName>
    </submittedName>
</protein>
<evidence type="ECO:0000313" key="3">
    <source>
        <dbReference type="EMBL" id="JAD08312.1"/>
    </source>
</evidence>